<accession>A0A1V9Z1V0</accession>
<evidence type="ECO:0000256" key="2">
    <source>
        <dbReference type="ARBA" id="ARBA00022840"/>
    </source>
</evidence>
<keyword evidence="4" id="KW-0723">Serine/threonine-protein kinase</keyword>
<keyword evidence="2 3" id="KW-0067">ATP-binding</keyword>
<dbReference type="Pfam" id="PF00069">
    <property type="entry name" value="Pkinase"/>
    <property type="match status" value="1"/>
</dbReference>
<evidence type="ECO:0000256" key="4">
    <source>
        <dbReference type="RuleBase" id="RU000304"/>
    </source>
</evidence>
<proteinExistence type="inferred from homology"/>
<dbReference type="FunFam" id="1.10.510.10:FF:000571">
    <property type="entry name" value="Maternal embryonic leucine zipper kinase"/>
    <property type="match status" value="1"/>
</dbReference>
<evidence type="ECO:0000256" key="1">
    <source>
        <dbReference type="ARBA" id="ARBA00022741"/>
    </source>
</evidence>
<dbReference type="PANTHER" id="PTHR24347">
    <property type="entry name" value="SERINE/THREONINE-PROTEIN KINASE"/>
    <property type="match status" value="1"/>
</dbReference>
<dbReference type="STRING" id="1202772.A0A1V9Z1V0"/>
<keyword evidence="1 3" id="KW-0547">Nucleotide-binding</keyword>
<dbReference type="Proteomes" id="UP000243579">
    <property type="component" value="Unassembled WGS sequence"/>
</dbReference>
<keyword evidence="6" id="KW-0808">Transferase</keyword>
<dbReference type="SUPFAM" id="SSF56112">
    <property type="entry name" value="Protein kinase-like (PK-like)"/>
    <property type="match status" value="1"/>
</dbReference>
<dbReference type="OrthoDB" id="193931at2759"/>
<dbReference type="PROSITE" id="PS50011">
    <property type="entry name" value="PROTEIN_KINASE_DOM"/>
    <property type="match status" value="1"/>
</dbReference>
<sequence>MGCNLSVLCPGSDVTAKSVDEIAPRKKKAQVMSCSSFAAEYSLGPKIGEGAFSIVRRGTHIRSGAAVAIKCLDLAQVSASDLVSIRREVSILKQLQHPHVIRCHDFFLEASSGYIVTDLMEGGDLFDRIVEKTVYTELEAKNVVQALLEAIAYCHDMHIVHRDLKPENILLSSRDEAAVIKIADFGLAKDDAYLTTMCGSPAYVAPEVLVATKAPYDKAVDVWSIGVITYALLSGFLPFFDQNPATMFRKIKAGAFGFPSPHWDLVSPAAKAFVSRMLVVAPAARATARALLQDEWLTTTKAPQAYVPLTTTMTELRKLNSRRSLRSAILTVQSAVKLKQAISLPVT</sequence>
<dbReference type="AlphaFoldDB" id="A0A1V9Z1V0"/>
<feature type="domain" description="Protein kinase" evidence="5">
    <location>
        <begin position="41"/>
        <end position="297"/>
    </location>
</feature>
<dbReference type="InterPro" id="IPR017441">
    <property type="entry name" value="Protein_kinase_ATP_BS"/>
</dbReference>
<dbReference type="SMART" id="SM00220">
    <property type="entry name" value="S_TKc"/>
    <property type="match status" value="1"/>
</dbReference>
<dbReference type="GO" id="GO:0005524">
    <property type="term" value="F:ATP binding"/>
    <property type="evidence" value="ECO:0007669"/>
    <property type="project" value="UniProtKB-UniRule"/>
</dbReference>
<dbReference type="PROSITE" id="PS00107">
    <property type="entry name" value="PROTEIN_KINASE_ATP"/>
    <property type="match status" value="1"/>
</dbReference>
<dbReference type="Gene3D" id="3.30.200.20">
    <property type="entry name" value="Phosphorylase Kinase, domain 1"/>
    <property type="match status" value="1"/>
</dbReference>
<reference evidence="6 7" key="1">
    <citation type="journal article" date="2014" name="Genome Biol. Evol.">
        <title>The secreted proteins of Achlya hypogyna and Thraustotheca clavata identify the ancestral oomycete secretome and reveal gene acquisitions by horizontal gene transfer.</title>
        <authorList>
            <person name="Misner I."/>
            <person name="Blouin N."/>
            <person name="Leonard G."/>
            <person name="Richards T.A."/>
            <person name="Lane C.E."/>
        </authorList>
    </citation>
    <scope>NUCLEOTIDE SEQUENCE [LARGE SCALE GENOMIC DNA]</scope>
    <source>
        <strain evidence="6 7">ATCC 48635</strain>
    </source>
</reference>
<keyword evidence="7" id="KW-1185">Reference proteome</keyword>
<dbReference type="CDD" id="cd05117">
    <property type="entry name" value="STKc_CAMK"/>
    <property type="match status" value="1"/>
</dbReference>
<organism evidence="6 7">
    <name type="scientific">Achlya hypogyna</name>
    <name type="common">Oomycete</name>
    <name type="synonym">Protoachlya hypogyna</name>
    <dbReference type="NCBI Taxonomy" id="1202772"/>
    <lineage>
        <taxon>Eukaryota</taxon>
        <taxon>Sar</taxon>
        <taxon>Stramenopiles</taxon>
        <taxon>Oomycota</taxon>
        <taxon>Saprolegniomycetes</taxon>
        <taxon>Saprolegniales</taxon>
        <taxon>Achlyaceae</taxon>
        <taxon>Achlya</taxon>
    </lineage>
</organism>
<dbReference type="PROSITE" id="PS00108">
    <property type="entry name" value="PROTEIN_KINASE_ST"/>
    <property type="match status" value="1"/>
</dbReference>
<feature type="binding site" evidence="3">
    <location>
        <position position="70"/>
    </location>
    <ligand>
        <name>ATP</name>
        <dbReference type="ChEBI" id="CHEBI:30616"/>
    </ligand>
</feature>
<evidence type="ECO:0000256" key="3">
    <source>
        <dbReference type="PROSITE-ProRule" id="PRU10141"/>
    </source>
</evidence>
<dbReference type="Gene3D" id="1.10.510.10">
    <property type="entry name" value="Transferase(Phosphotransferase) domain 1"/>
    <property type="match status" value="1"/>
</dbReference>
<dbReference type="EMBL" id="JNBR01000491">
    <property type="protein sequence ID" value="OQR91923.1"/>
    <property type="molecule type" value="Genomic_DNA"/>
</dbReference>
<dbReference type="InterPro" id="IPR011009">
    <property type="entry name" value="Kinase-like_dom_sf"/>
</dbReference>
<protein>
    <submittedName>
        <fullName evidence="6">Calcium/calmodulin dependent protein kinase</fullName>
    </submittedName>
</protein>
<evidence type="ECO:0000259" key="5">
    <source>
        <dbReference type="PROSITE" id="PS50011"/>
    </source>
</evidence>
<dbReference type="InterPro" id="IPR000719">
    <property type="entry name" value="Prot_kinase_dom"/>
</dbReference>
<dbReference type="InterPro" id="IPR008271">
    <property type="entry name" value="Ser/Thr_kinase_AS"/>
</dbReference>
<gene>
    <name evidence="6" type="ORF">ACHHYP_04199</name>
</gene>
<evidence type="ECO:0000313" key="7">
    <source>
        <dbReference type="Proteomes" id="UP000243579"/>
    </source>
</evidence>
<comment type="similarity">
    <text evidence="4">Belongs to the protein kinase superfamily.</text>
</comment>
<comment type="caution">
    <text evidence="6">The sequence shown here is derived from an EMBL/GenBank/DDBJ whole genome shotgun (WGS) entry which is preliminary data.</text>
</comment>
<name>A0A1V9Z1V0_ACHHY</name>
<evidence type="ECO:0000313" key="6">
    <source>
        <dbReference type="EMBL" id="OQR91923.1"/>
    </source>
</evidence>
<keyword evidence="6" id="KW-0418">Kinase</keyword>
<dbReference type="GO" id="GO:0004674">
    <property type="term" value="F:protein serine/threonine kinase activity"/>
    <property type="evidence" value="ECO:0007669"/>
    <property type="project" value="UniProtKB-KW"/>
</dbReference>